<name>A0A0F5FVP5_9HYPH</name>
<dbReference type="EMBL" id="JZEX01000054">
    <property type="protein sequence ID" value="KKB12956.1"/>
    <property type="molecule type" value="Genomic_DNA"/>
</dbReference>
<feature type="domain" description="PhnB-like" evidence="1">
    <location>
        <begin position="3"/>
        <end position="117"/>
    </location>
</feature>
<proteinExistence type="predicted"/>
<dbReference type="OrthoDB" id="9806473at2"/>
<keyword evidence="2" id="KW-0830">Ubiquinone</keyword>
<evidence type="ECO:0000259" key="1">
    <source>
        <dbReference type="Pfam" id="PF06983"/>
    </source>
</evidence>
<dbReference type="STRING" id="443610.VE25_04460"/>
<protein>
    <submittedName>
        <fullName evidence="2">3-demethylubiquinone-9 3-methyltransferase</fullName>
    </submittedName>
</protein>
<dbReference type="AlphaFoldDB" id="A0A0F5FVP5"/>
<dbReference type="PANTHER" id="PTHR33990:SF2">
    <property type="entry name" value="PHNB-LIKE DOMAIN-CONTAINING PROTEIN"/>
    <property type="match status" value="1"/>
</dbReference>
<gene>
    <name evidence="2" type="ORF">VE25_04460</name>
</gene>
<dbReference type="Proteomes" id="UP000033632">
    <property type="component" value="Unassembled WGS sequence"/>
</dbReference>
<keyword evidence="3" id="KW-1185">Reference proteome</keyword>
<accession>A0A0F5FVP5</accession>
<dbReference type="SUPFAM" id="SSF54593">
    <property type="entry name" value="Glyoxalase/Bleomycin resistance protein/Dihydroxybiphenyl dioxygenase"/>
    <property type="match status" value="1"/>
</dbReference>
<dbReference type="PATRIC" id="fig|443610.3.peg.3381"/>
<dbReference type="RefSeq" id="WP_046107397.1">
    <property type="nucleotide sequence ID" value="NZ_JZEX01000054.1"/>
</dbReference>
<comment type="caution">
    <text evidence="2">The sequence shown here is derived from an EMBL/GenBank/DDBJ whole genome shotgun (WGS) entry which is preliminary data.</text>
</comment>
<dbReference type="PIRSF" id="PIRSF021700">
    <property type="entry name" value="3_dmu_93_MTrfase"/>
    <property type="match status" value="1"/>
</dbReference>
<dbReference type="InterPro" id="IPR029068">
    <property type="entry name" value="Glyas_Bleomycin-R_OHBP_Dase"/>
</dbReference>
<evidence type="ECO:0000313" key="3">
    <source>
        <dbReference type="Proteomes" id="UP000033632"/>
    </source>
</evidence>
<evidence type="ECO:0000313" key="2">
    <source>
        <dbReference type="EMBL" id="KKB12956.1"/>
    </source>
</evidence>
<dbReference type="GO" id="GO:0008168">
    <property type="term" value="F:methyltransferase activity"/>
    <property type="evidence" value="ECO:0007669"/>
    <property type="project" value="UniProtKB-KW"/>
</dbReference>
<reference evidence="2 3" key="1">
    <citation type="submission" date="2015-03" db="EMBL/GenBank/DDBJ databases">
        <authorList>
            <person name="Hassan Y.I."/>
            <person name="Lepp D."/>
            <person name="Li X.-Z."/>
            <person name="Zhou T."/>
        </authorList>
    </citation>
    <scope>NUCLEOTIDE SEQUENCE [LARGE SCALE GENOMIC DNA]</scope>
    <source>
        <strain evidence="2 3">BD-c194</strain>
    </source>
</reference>
<sequence length="158" mass="17532">MSKITPSLWFDNNLEEAMDFYVSVFPDARIHGVTRYGETGPGKPGSVMTGDFEIMGQRFNAINGGPEFKFSEAVSFIIDCKDQAEVDYYWTKLTSDGGADSYCGWVKDKFGLSWQIIPQALYRTVTGSDPAGAQRATEAMLKMRKLIVADLEKAYAGQ</sequence>
<dbReference type="InterPro" id="IPR009725">
    <property type="entry name" value="3_dmu_93_MTrfase"/>
</dbReference>
<dbReference type="GO" id="GO:0032259">
    <property type="term" value="P:methylation"/>
    <property type="evidence" value="ECO:0007669"/>
    <property type="project" value="UniProtKB-KW"/>
</dbReference>
<dbReference type="PANTHER" id="PTHR33990">
    <property type="entry name" value="PROTEIN YJDN-RELATED"/>
    <property type="match status" value="1"/>
</dbReference>
<keyword evidence="2" id="KW-0489">Methyltransferase</keyword>
<dbReference type="CDD" id="cd06588">
    <property type="entry name" value="PhnB_like"/>
    <property type="match status" value="1"/>
</dbReference>
<dbReference type="Pfam" id="PF06983">
    <property type="entry name" value="3-dmu-9_3-mt"/>
    <property type="match status" value="1"/>
</dbReference>
<organism evidence="2 3">
    <name type="scientific">Devosia geojensis</name>
    <dbReference type="NCBI Taxonomy" id="443610"/>
    <lineage>
        <taxon>Bacteria</taxon>
        <taxon>Pseudomonadati</taxon>
        <taxon>Pseudomonadota</taxon>
        <taxon>Alphaproteobacteria</taxon>
        <taxon>Hyphomicrobiales</taxon>
        <taxon>Devosiaceae</taxon>
        <taxon>Devosia</taxon>
    </lineage>
</organism>
<dbReference type="InterPro" id="IPR028973">
    <property type="entry name" value="PhnB-like"/>
</dbReference>
<dbReference type="Gene3D" id="3.10.180.10">
    <property type="entry name" value="2,3-Dihydroxybiphenyl 1,2-Dioxygenase, domain 1"/>
    <property type="match status" value="1"/>
</dbReference>
<keyword evidence="2" id="KW-0808">Transferase</keyword>